<organism evidence="1 2">
    <name type="scientific">Steinernema glaseri</name>
    <dbReference type="NCBI Taxonomy" id="37863"/>
    <lineage>
        <taxon>Eukaryota</taxon>
        <taxon>Metazoa</taxon>
        <taxon>Ecdysozoa</taxon>
        <taxon>Nematoda</taxon>
        <taxon>Chromadorea</taxon>
        <taxon>Rhabditida</taxon>
        <taxon>Tylenchina</taxon>
        <taxon>Panagrolaimomorpha</taxon>
        <taxon>Strongyloidoidea</taxon>
        <taxon>Steinernematidae</taxon>
        <taxon>Steinernema</taxon>
    </lineage>
</organism>
<sequence length="134" mass="15489">MLPRFNIKFASGAVIRGGEMFFPETFPDDAEEEMVHLVGVDGSVELRRCAAELSPTFKCMLYGRTYQGFCTDDEPDDGVTRLYLRISCSHLNHVRDYLNYKYEFLRDVNNPPPDYEIPSDYRIPLMIIADFLDC</sequence>
<evidence type="ECO:0000313" key="1">
    <source>
        <dbReference type="Proteomes" id="UP000095287"/>
    </source>
</evidence>
<dbReference type="AlphaFoldDB" id="A0A1I7Z334"/>
<evidence type="ECO:0000313" key="2">
    <source>
        <dbReference type="WBParaSite" id="L893_g22285.t1"/>
    </source>
</evidence>
<reference evidence="2" key="1">
    <citation type="submission" date="2016-11" db="UniProtKB">
        <authorList>
            <consortium name="WormBaseParasite"/>
        </authorList>
    </citation>
    <scope>IDENTIFICATION</scope>
</reference>
<proteinExistence type="predicted"/>
<dbReference type="WBParaSite" id="L893_g22285.t1">
    <property type="protein sequence ID" value="L893_g22285.t1"/>
    <property type="gene ID" value="L893_g22285"/>
</dbReference>
<name>A0A1I7Z334_9BILA</name>
<accession>A0A1I7Z334</accession>
<protein>
    <submittedName>
        <fullName evidence="2">Elongin-C</fullName>
    </submittedName>
</protein>
<keyword evidence="1" id="KW-1185">Reference proteome</keyword>
<dbReference type="Proteomes" id="UP000095287">
    <property type="component" value="Unplaced"/>
</dbReference>
<dbReference type="Gene3D" id="3.30.710.10">
    <property type="entry name" value="Potassium Channel Kv1.1, Chain A"/>
    <property type="match status" value="1"/>
</dbReference>
<dbReference type="InterPro" id="IPR011333">
    <property type="entry name" value="SKP1/BTB/POZ_sf"/>
</dbReference>
<dbReference type="SUPFAM" id="SSF54695">
    <property type="entry name" value="POZ domain"/>
    <property type="match status" value="1"/>
</dbReference>